<name>A0A1T4WI22_9CLOT</name>
<accession>A0A1T4WI22</accession>
<dbReference type="InterPro" id="IPR028098">
    <property type="entry name" value="Glyco_trans_4-like_N"/>
</dbReference>
<dbReference type="Pfam" id="PF13439">
    <property type="entry name" value="Glyco_transf_4"/>
    <property type="match status" value="1"/>
</dbReference>
<dbReference type="SUPFAM" id="SSF53756">
    <property type="entry name" value="UDP-Glycosyltransferase/glycogen phosphorylase"/>
    <property type="match status" value="1"/>
</dbReference>
<protein>
    <submittedName>
        <fullName evidence="4">Glycosyltransferase involved in cell wall bisynthesis</fullName>
    </submittedName>
</protein>
<feature type="domain" description="Glycosyltransferase subfamily 4-like N-terminal" evidence="3">
    <location>
        <begin position="16"/>
        <end position="179"/>
    </location>
</feature>
<dbReference type="InterPro" id="IPR001296">
    <property type="entry name" value="Glyco_trans_1"/>
</dbReference>
<dbReference type="GO" id="GO:0016757">
    <property type="term" value="F:glycosyltransferase activity"/>
    <property type="evidence" value="ECO:0007669"/>
    <property type="project" value="InterPro"/>
</dbReference>
<dbReference type="GO" id="GO:0009103">
    <property type="term" value="P:lipopolysaccharide biosynthetic process"/>
    <property type="evidence" value="ECO:0007669"/>
    <property type="project" value="TreeGrafter"/>
</dbReference>
<organism evidence="4 5">
    <name type="scientific">Caloramator quimbayensis</name>
    <dbReference type="NCBI Taxonomy" id="1147123"/>
    <lineage>
        <taxon>Bacteria</taxon>
        <taxon>Bacillati</taxon>
        <taxon>Bacillota</taxon>
        <taxon>Clostridia</taxon>
        <taxon>Eubacteriales</taxon>
        <taxon>Clostridiaceae</taxon>
        <taxon>Caloramator</taxon>
    </lineage>
</organism>
<dbReference type="PANTHER" id="PTHR46401">
    <property type="entry name" value="GLYCOSYLTRANSFERASE WBBK-RELATED"/>
    <property type="match status" value="1"/>
</dbReference>
<dbReference type="FunFam" id="3.40.50.2000:FF:000119">
    <property type="entry name" value="Glycosyl transferase group 1"/>
    <property type="match status" value="1"/>
</dbReference>
<dbReference type="Proteomes" id="UP000190105">
    <property type="component" value="Unassembled WGS sequence"/>
</dbReference>
<sequence>MKIGMELQPIFKDKTGIGWYTYNIIKEVIKLDKDNEFIGYGFNFAGRNNILPNIKDLNIEYDICKVIPYGLYSRLWDYIPIKYNNFFRNKADIYHFFNFIVPPNIGGIVIVTVYDVVYKRFPETMTKANFNRLEKNLQRSVDRADIIITISENSKKEIIEYLNVAEDKIRIIPIGIEIEKYRKKYSENEMIKVRKKYNIPNEYILYLGTLEPRKNIETIIDSYALYKKNGGNLKLVIAGKKGWMYDSILNRVKQYSLGDEVIFTGYVDEDDKACIYKMSSLFLFPSFYEGFGIPVIEAMAAGTPVITSNTSSLPEAAGDAAIFVNPKDINAIADSMLKIANNDYYKKELIIKGLKQSEKFSWEKSAEKLINIYNEFDKNIGMK</sequence>
<gene>
    <name evidence="4" type="ORF">SAMN05443428_101222</name>
</gene>
<dbReference type="OrthoDB" id="9797829at2"/>
<dbReference type="PANTHER" id="PTHR46401:SF2">
    <property type="entry name" value="GLYCOSYLTRANSFERASE WBBK-RELATED"/>
    <property type="match status" value="1"/>
</dbReference>
<reference evidence="5" key="1">
    <citation type="submission" date="2017-02" db="EMBL/GenBank/DDBJ databases">
        <authorList>
            <person name="Varghese N."/>
            <person name="Submissions S."/>
        </authorList>
    </citation>
    <scope>NUCLEOTIDE SEQUENCE [LARGE SCALE GENOMIC DNA]</scope>
    <source>
        <strain evidence="5">USBA 833</strain>
    </source>
</reference>
<evidence type="ECO:0000313" key="4">
    <source>
        <dbReference type="EMBL" id="SKA76588.1"/>
    </source>
</evidence>
<dbReference type="CDD" id="cd03809">
    <property type="entry name" value="GT4_MtfB-like"/>
    <property type="match status" value="1"/>
</dbReference>
<feature type="domain" description="Glycosyl transferase family 1" evidence="2">
    <location>
        <begin position="194"/>
        <end position="350"/>
    </location>
</feature>
<keyword evidence="5" id="KW-1185">Reference proteome</keyword>
<dbReference type="STRING" id="1147123.SAMN05443428_101222"/>
<evidence type="ECO:0000259" key="3">
    <source>
        <dbReference type="Pfam" id="PF13439"/>
    </source>
</evidence>
<dbReference type="AlphaFoldDB" id="A0A1T4WI22"/>
<dbReference type="RefSeq" id="WP_078695252.1">
    <property type="nucleotide sequence ID" value="NZ_FUYH01000001.1"/>
</dbReference>
<proteinExistence type="predicted"/>
<evidence type="ECO:0000256" key="1">
    <source>
        <dbReference type="ARBA" id="ARBA00022679"/>
    </source>
</evidence>
<evidence type="ECO:0000313" key="5">
    <source>
        <dbReference type="Proteomes" id="UP000190105"/>
    </source>
</evidence>
<dbReference type="EMBL" id="FUYH01000001">
    <property type="protein sequence ID" value="SKA76588.1"/>
    <property type="molecule type" value="Genomic_DNA"/>
</dbReference>
<dbReference type="Gene3D" id="3.40.50.2000">
    <property type="entry name" value="Glycogen Phosphorylase B"/>
    <property type="match status" value="2"/>
</dbReference>
<dbReference type="Pfam" id="PF00534">
    <property type="entry name" value="Glycos_transf_1"/>
    <property type="match status" value="1"/>
</dbReference>
<keyword evidence="1 4" id="KW-0808">Transferase</keyword>
<evidence type="ECO:0000259" key="2">
    <source>
        <dbReference type="Pfam" id="PF00534"/>
    </source>
</evidence>